<feature type="region of interest" description="Disordered" evidence="1">
    <location>
        <begin position="2108"/>
        <end position="2140"/>
    </location>
</feature>
<feature type="region of interest" description="Disordered" evidence="1">
    <location>
        <begin position="1649"/>
        <end position="1669"/>
    </location>
</feature>
<feature type="signal peptide" evidence="2">
    <location>
        <begin position="1"/>
        <end position="35"/>
    </location>
</feature>
<dbReference type="InterPro" id="IPR006530">
    <property type="entry name" value="YD"/>
</dbReference>
<accession>A0ABQ5NTV5</accession>
<feature type="compositionally biased region" description="Low complexity" evidence="1">
    <location>
        <begin position="83"/>
        <end position="94"/>
    </location>
</feature>
<keyword evidence="2" id="KW-0732">Signal</keyword>
<sequence length="2280" mass="244694">MPSIHPPRRRRLRVLTGSVLSTALFVSLLPSAAQALPPDPARDETPRQNQLDLEKLQQEKPVEGETRNARLLQIQAPEPEVHTTPPDGTATAPAGGTGSVFFESLDWPTGAFTDQPATTPPAAPPPPPKPVGTLPVKLGKARSSLLPPSGTWNVALAPRTAPESDGVDGALVTVTGPPTGAVPVSVELDYRKFENLNGADWASRLTFVQFPECYLDTPDVEECREYEELETEHDPIAKTITADVDPEADTVTVPGAPAAARAAAAGGSRAVVGAVDSGSGEGGSFKATPLASNGTWSAGSSAGAFAWSYPLQVPPAPAGPAPNLTLAYNSQAVDGKTATSSPQSSWLGEGWEYDPGHIERRYRTCKDDRKKTAAGEANNTAKKQRTSDLCWVSHNAVMSLNGKTVELVREGATNIYRPQTDDGTRVELLTGGDNGDNNGEYWLVTTPDGVKYYYGLNKIGGGHADTDSVMTVPVFGNHPGEPCHASTFAASRCNDDVNKQQAWKWGLDKVVDAHDNVMIVNWHRSANYYAVNKKTKKPEKYYRGGLPDSIEYGLREGHLGAVPTAKIDFLLQQRCVQSTTACESAKFDNTKDPASYRYWWDSPGNLNCKADSKLCPPFPSFWNRLRLGGVTTYAHRPGTTGLQKVDTFTFHHTFPRDWYQTAPGMWLNKITRVGYLPGATTGDAMGSVGTSFEPYVVGADSAHPLSPYLKDKQLPNLVLKGKKDARPPFTRPRIGAVTTEHGGEIEVTYKGGCRTEPTIDQAKNTGTCFPVRWSPGGDEDKPKIAWFNKYVVHTVTETDRITGVSDRITTRYDYKNAAWAKNDDEFTQPGLRTYSLWQGYGEVTTVKGKKITSKPGTPQTQSKSTVRYFQGTGGPVKDSTGTIELVADDARQYTGMPAETLSYKSSEGGLVSRSLTFPRSQQTAAQKREGAGDLLAHRTNTERTEERNTVGNGWRGTRSDAKFDADTGLPTEEENSVIESSSGGTIKSSDFSCSRTEYVHNTDKNVHLIGLPKSIRKTATSCADFATANPKTELLESKRLSYDGRAYGEVPLKGLVTNAAEINGDGSAHDATTVTTYDPLGRPRTVTEPLKGTTETVYTPGDTGGPLTGVKKINAKLHSATSTLDPGRGLEIAATDTNGRAIRKEYDALGRLVQGWTPARSTGGKSADVKISYQSAQIKEKSTLPAAVTVQKIDDTGGYDKHITVYDGLMRAVQTQAEAHGPGRIVTDTTYDDTGAVKEQTSPYLAKGDPAPTQFKRRSDTLVPSITRTRYDGLGRGVRSLTYHGLAHVATATTEYGETSTLVRPAGGAAPVTQSWTDARGRVTKVQHATDAAGTQWRDTTYAFDARGNRIKATDPVGNNWTWEYDTRGRLVGATDPDTGAITHGYDAADRQILTTDAKGATHTEYDVLGRVLAVREGTKLSKSYAYDTLPGAVGMQVSSTRHDTTGDYISRVTGFDVSYLPTGSETVIPAHEATKGVAGTYAYAFSYTPTGKPHSVTLPATGGLAQEKVITRYNEDGLAETTSGIDWYTSGVSYSPFGEVLRATTGPQPYRVWTTNFFDEHTGRLQRTVTDRETHFPRITDSYYAYDAAGNITANARKMPEGNGTTSVWDNQCFTYDVLGQLNHAWTSNIQPGLAATGCKADNGATWGPRTDGKNSSGPVARAADSAADTLTPDTELRNSLAAAAPAAGTVSNGATAYRQSYEFDVIGNRSRMVEHNTADATKNVTLTYGHGVTVPGNGTTPSRLDQPHTLTSVTSSQTGGNSTFRYDAQGNTTAREIPGRKQDLTWTEENRLDTITESGKKTTYVYDAGGNRILEHSPTGAKLYLGGTELTTAAGKITRAERSYSQAGAPTVVRTTVNGATTGHKLAVLLTDHLGTATTAVEQSPGQPITRRAFKPYGELRGPKPVQWPNNRTYLGVGIDDPSGLTHIGAREYDQTTGRFISADPVVDLSDPLQMNGYTYSNGSPITRSDPTGLWSTPGWMKTGARWVADGGKATWHATVDFSNKTAESWHRFTGDHAMANRYKAEREGTANGPFNATNFLKGVAGKPSSSQVYKAVYALVDFLMPILPGAGMALSAMAKGAAKAPAATTKAAKVTTSLASEGVEKAAKPAAKPSVKQSRAGMAPVKPSDRGVGATKRQPKVEINQPAAGWSVESRVAEMDGLVQDFALRTSNSSKPNRTYVGALNIDTGQIALAGSGSPAGAKMSWCAEGNACNAVGGDASRLIFSHAYQVATKANPPHTTPRAVCEKCQADYLIEFFVDGIDWDEGPWDAITGRRR</sequence>
<evidence type="ECO:0000256" key="1">
    <source>
        <dbReference type="SAM" id="MobiDB-lite"/>
    </source>
</evidence>
<reference evidence="3 4" key="1">
    <citation type="submission" date="2022-10" db="EMBL/GenBank/DDBJ databases">
        <title>Draft genome sequence of Streptomyces sp. YSPA8.</title>
        <authorList>
            <person name="Moriuchi R."/>
            <person name="Dohra H."/>
            <person name="Yamamura H."/>
            <person name="Kodani S."/>
        </authorList>
    </citation>
    <scope>NUCLEOTIDE SEQUENCE [LARGE SCALE GENOMIC DNA]</scope>
    <source>
        <strain evidence="3 4">YSPA8</strain>
    </source>
</reference>
<dbReference type="Pfam" id="PF05593">
    <property type="entry name" value="RHS_repeat"/>
    <property type="match status" value="1"/>
</dbReference>
<proteinExistence type="predicted"/>
<feature type="chain" id="PRO_5045986787" evidence="2">
    <location>
        <begin position="36"/>
        <end position="2280"/>
    </location>
</feature>
<dbReference type="PROSITE" id="PS51318">
    <property type="entry name" value="TAT"/>
    <property type="match status" value="1"/>
</dbReference>
<protein>
    <submittedName>
        <fullName evidence="3">RHS repeat protein</fullName>
    </submittedName>
</protein>
<evidence type="ECO:0000313" key="4">
    <source>
        <dbReference type="Proteomes" id="UP001291653"/>
    </source>
</evidence>
<dbReference type="InterPro" id="IPR022385">
    <property type="entry name" value="Rhs_assc_core"/>
</dbReference>
<feature type="compositionally biased region" description="Polar residues" evidence="1">
    <location>
        <begin position="977"/>
        <end position="990"/>
    </location>
</feature>
<dbReference type="PANTHER" id="PTHR32305:SF17">
    <property type="entry name" value="TRNA NUCLEASE WAPA"/>
    <property type="match status" value="1"/>
</dbReference>
<name>A0ABQ5NTV5_9ACTN</name>
<dbReference type="Gene3D" id="2.180.10.10">
    <property type="entry name" value="RHS repeat-associated core"/>
    <property type="match status" value="2"/>
</dbReference>
<feature type="region of interest" description="Disordered" evidence="1">
    <location>
        <begin position="941"/>
        <end position="990"/>
    </location>
</feature>
<evidence type="ECO:0000256" key="2">
    <source>
        <dbReference type="SAM" id="SignalP"/>
    </source>
</evidence>
<feature type="region of interest" description="Disordered" evidence="1">
    <location>
        <begin position="75"/>
        <end position="131"/>
    </location>
</feature>
<gene>
    <name evidence="3" type="ORF">SYYSPA8_04110</name>
</gene>
<keyword evidence="4" id="KW-1185">Reference proteome</keyword>
<dbReference type="NCBIfam" id="TIGR01643">
    <property type="entry name" value="YD_repeat_2x"/>
    <property type="match status" value="2"/>
</dbReference>
<evidence type="ECO:0000313" key="3">
    <source>
        <dbReference type="EMBL" id="GLF93441.1"/>
    </source>
</evidence>
<organism evidence="3 4">
    <name type="scientific">Streptomyces yaizuensis</name>
    <dbReference type="NCBI Taxonomy" id="2989713"/>
    <lineage>
        <taxon>Bacteria</taxon>
        <taxon>Bacillati</taxon>
        <taxon>Actinomycetota</taxon>
        <taxon>Actinomycetes</taxon>
        <taxon>Kitasatosporales</taxon>
        <taxon>Streptomycetaceae</taxon>
        <taxon>Streptomyces</taxon>
    </lineage>
</organism>
<dbReference type="InterPro" id="IPR050708">
    <property type="entry name" value="T6SS_VgrG/RHS"/>
</dbReference>
<dbReference type="EMBL" id="BSBI01000002">
    <property type="protein sequence ID" value="GLF93441.1"/>
    <property type="molecule type" value="Genomic_DNA"/>
</dbReference>
<dbReference type="InterPro" id="IPR031325">
    <property type="entry name" value="RHS_repeat"/>
</dbReference>
<dbReference type="NCBIfam" id="TIGR03696">
    <property type="entry name" value="Rhs_assc_core"/>
    <property type="match status" value="1"/>
</dbReference>
<feature type="compositionally biased region" description="Pro residues" evidence="1">
    <location>
        <begin position="118"/>
        <end position="130"/>
    </location>
</feature>
<dbReference type="InterPro" id="IPR006311">
    <property type="entry name" value="TAT_signal"/>
</dbReference>
<dbReference type="PANTHER" id="PTHR32305">
    <property type="match status" value="1"/>
</dbReference>
<dbReference type="Proteomes" id="UP001291653">
    <property type="component" value="Unassembled WGS sequence"/>
</dbReference>
<dbReference type="RefSeq" id="WP_323445561.1">
    <property type="nucleotide sequence ID" value="NZ_BSBI01000002.1"/>
</dbReference>
<comment type="caution">
    <text evidence="3">The sequence shown here is derived from an EMBL/GenBank/DDBJ whole genome shotgun (WGS) entry which is preliminary data.</text>
</comment>